<protein>
    <submittedName>
        <fullName evidence="1">Uncharacterized protein</fullName>
    </submittedName>
</protein>
<feature type="non-terminal residue" evidence="1">
    <location>
        <position position="1"/>
    </location>
</feature>
<name>A0A0C9UZ17_SPHS4</name>
<gene>
    <name evidence="1" type="ORF">M422DRAFT_32389</name>
</gene>
<reference evidence="1 2" key="1">
    <citation type="submission" date="2014-06" db="EMBL/GenBank/DDBJ databases">
        <title>Evolutionary Origins and Diversification of the Mycorrhizal Mutualists.</title>
        <authorList>
            <consortium name="DOE Joint Genome Institute"/>
            <consortium name="Mycorrhizal Genomics Consortium"/>
            <person name="Kohler A."/>
            <person name="Kuo A."/>
            <person name="Nagy L.G."/>
            <person name="Floudas D."/>
            <person name="Copeland A."/>
            <person name="Barry K.W."/>
            <person name="Cichocki N."/>
            <person name="Veneault-Fourrey C."/>
            <person name="LaButti K."/>
            <person name="Lindquist E.A."/>
            <person name="Lipzen A."/>
            <person name="Lundell T."/>
            <person name="Morin E."/>
            <person name="Murat C."/>
            <person name="Riley R."/>
            <person name="Ohm R."/>
            <person name="Sun H."/>
            <person name="Tunlid A."/>
            <person name="Henrissat B."/>
            <person name="Grigoriev I.V."/>
            <person name="Hibbett D.S."/>
            <person name="Martin F."/>
        </authorList>
    </citation>
    <scope>NUCLEOTIDE SEQUENCE [LARGE SCALE GENOMIC DNA]</scope>
    <source>
        <strain evidence="1 2">SS14</strain>
    </source>
</reference>
<dbReference type="HOGENOM" id="CLU_2838351_0_0_1"/>
<dbReference type="AlphaFoldDB" id="A0A0C9UZ17"/>
<organism evidence="1 2">
    <name type="scientific">Sphaerobolus stellatus (strain SS14)</name>
    <dbReference type="NCBI Taxonomy" id="990650"/>
    <lineage>
        <taxon>Eukaryota</taxon>
        <taxon>Fungi</taxon>
        <taxon>Dikarya</taxon>
        <taxon>Basidiomycota</taxon>
        <taxon>Agaricomycotina</taxon>
        <taxon>Agaricomycetes</taxon>
        <taxon>Phallomycetidae</taxon>
        <taxon>Geastrales</taxon>
        <taxon>Sphaerobolaceae</taxon>
        <taxon>Sphaerobolus</taxon>
    </lineage>
</organism>
<evidence type="ECO:0000313" key="1">
    <source>
        <dbReference type="EMBL" id="KIJ40129.1"/>
    </source>
</evidence>
<sequence>SVAKSTRCPNAQRRCAVCTEDLLRLSQYFIRTSLAADVESLEQSHEQALDIMSPHAPLFMIWLHML</sequence>
<dbReference type="EMBL" id="KN837146">
    <property type="protein sequence ID" value="KIJ40129.1"/>
    <property type="molecule type" value="Genomic_DNA"/>
</dbReference>
<accession>A0A0C9UZ17</accession>
<evidence type="ECO:0000313" key="2">
    <source>
        <dbReference type="Proteomes" id="UP000054279"/>
    </source>
</evidence>
<proteinExistence type="predicted"/>
<keyword evidence="2" id="KW-1185">Reference proteome</keyword>
<dbReference type="Proteomes" id="UP000054279">
    <property type="component" value="Unassembled WGS sequence"/>
</dbReference>